<dbReference type="EMBL" id="JAOYFB010000038">
    <property type="protein sequence ID" value="KAK4025597.1"/>
    <property type="molecule type" value="Genomic_DNA"/>
</dbReference>
<dbReference type="Proteomes" id="UP001234178">
    <property type="component" value="Unassembled WGS sequence"/>
</dbReference>
<name>A0ABR0AKF9_9CRUS</name>
<keyword evidence="2" id="KW-1185">Reference proteome</keyword>
<accession>A0ABR0AKF9</accession>
<evidence type="ECO:0000313" key="1">
    <source>
        <dbReference type="EMBL" id="KAK4025597.1"/>
    </source>
</evidence>
<evidence type="ECO:0000313" key="2">
    <source>
        <dbReference type="Proteomes" id="UP001234178"/>
    </source>
</evidence>
<gene>
    <name evidence="1" type="ORF">OUZ56_014658</name>
</gene>
<proteinExistence type="predicted"/>
<protein>
    <submittedName>
        <fullName evidence="1">Uncharacterized protein</fullName>
    </submittedName>
</protein>
<reference evidence="1 2" key="1">
    <citation type="journal article" date="2023" name="Nucleic Acids Res.">
        <title>The hologenome of Daphnia magna reveals possible DNA methylation and microbiome-mediated evolution of the host genome.</title>
        <authorList>
            <person name="Chaturvedi A."/>
            <person name="Li X."/>
            <person name="Dhandapani V."/>
            <person name="Marshall H."/>
            <person name="Kissane S."/>
            <person name="Cuenca-Cambronero M."/>
            <person name="Asole G."/>
            <person name="Calvet F."/>
            <person name="Ruiz-Romero M."/>
            <person name="Marangio P."/>
            <person name="Guigo R."/>
            <person name="Rago D."/>
            <person name="Mirbahai L."/>
            <person name="Eastwood N."/>
            <person name="Colbourne J.K."/>
            <person name="Zhou J."/>
            <person name="Mallon E."/>
            <person name="Orsini L."/>
        </authorList>
    </citation>
    <scope>NUCLEOTIDE SEQUENCE [LARGE SCALE GENOMIC DNA]</scope>
    <source>
        <strain evidence="1">LRV0_1</strain>
    </source>
</reference>
<comment type="caution">
    <text evidence="1">The sequence shown here is derived from an EMBL/GenBank/DDBJ whole genome shotgun (WGS) entry which is preliminary data.</text>
</comment>
<organism evidence="1 2">
    <name type="scientific">Daphnia magna</name>
    <dbReference type="NCBI Taxonomy" id="35525"/>
    <lineage>
        <taxon>Eukaryota</taxon>
        <taxon>Metazoa</taxon>
        <taxon>Ecdysozoa</taxon>
        <taxon>Arthropoda</taxon>
        <taxon>Crustacea</taxon>
        <taxon>Branchiopoda</taxon>
        <taxon>Diplostraca</taxon>
        <taxon>Cladocera</taxon>
        <taxon>Anomopoda</taxon>
        <taxon>Daphniidae</taxon>
        <taxon>Daphnia</taxon>
    </lineage>
</organism>
<sequence>MAKRLIFTRRHLNGAVPIRSPAVCMPTKCHWKDCKNMFKQEKLNLEDYTFVSRYSFGKLGRLIQQSSTSGRHTSRKDGYQWGIPVYAADAPLYDPAIFTCGLPLPGICYACMSSLRIWLLRALMP</sequence>